<dbReference type="PANTHER" id="PTHR33281">
    <property type="entry name" value="UPF0187 PROTEIN YNEE"/>
    <property type="match status" value="1"/>
</dbReference>
<sequence>VMQGDVVRSSLRSQELLGWICCITPESDEGHVYWQPHGDEPAADSREPLRSLRCVDRALIPGDVVRRCDLEAGQGHDRGGRDRDGMGMVVGTEVTLDFVILGGEGKPARRAVPASSVRHHMPIRLTSWVVHRVDGWLGRVQSWEEDLRDQRVLTQRKQRTADKPPTQTDYFLPGCHSCSSKRGRRVITFKPVSSGCDVWGWLQTVLSLRGRSMLHMMPPFLLVMVMTVTRALAMETTLFGGRRWDLPDLKGDGYSLLMVPLSFLLVYRLNRAAVRFYDSRAAVGKLIECCRNLASEAATFCAHDPEARDEVCRWLVAFPVATRNYLRAETPDPLLDLQGVLSLADAQALLRAPVQTLFCCDRIRQAVLRATRSNNIDNPVLAASMFGRMEDMICTLSGSMGAMERINNTPLPFVYVAHIRSLLVFYLLGLPWSLDYESAWEGLIVVVFISFALLGVESAAVACERPFQNQRNHLPLDLYANVVAENIRQTLETVTSVASSSSLHHLTTSPGSEAVAPHDEVPPRVNIVV</sequence>
<dbReference type="Proteomes" id="UP000654075">
    <property type="component" value="Unassembled WGS sequence"/>
</dbReference>
<evidence type="ECO:0000256" key="6">
    <source>
        <dbReference type="ARBA" id="ARBA00023065"/>
    </source>
</evidence>
<proteinExistence type="predicted"/>
<reference evidence="9" key="1">
    <citation type="submission" date="2021-02" db="EMBL/GenBank/DDBJ databases">
        <authorList>
            <person name="Dougan E. K."/>
            <person name="Rhodes N."/>
            <person name="Thang M."/>
            <person name="Chan C."/>
        </authorList>
    </citation>
    <scope>NUCLEOTIDE SEQUENCE</scope>
</reference>
<evidence type="ECO:0000256" key="3">
    <source>
        <dbReference type="ARBA" id="ARBA00022475"/>
    </source>
</evidence>
<comment type="caution">
    <text evidence="9">The sequence shown here is derived from an EMBL/GenBank/DDBJ whole genome shotgun (WGS) entry which is preliminary data.</text>
</comment>
<protein>
    <recommendedName>
        <fullName evidence="11">Bestrophin homolog</fullName>
    </recommendedName>
</protein>
<organism evidence="9 10">
    <name type="scientific">Polarella glacialis</name>
    <name type="common">Dinoflagellate</name>
    <dbReference type="NCBI Taxonomy" id="89957"/>
    <lineage>
        <taxon>Eukaryota</taxon>
        <taxon>Sar</taxon>
        <taxon>Alveolata</taxon>
        <taxon>Dinophyceae</taxon>
        <taxon>Suessiales</taxon>
        <taxon>Suessiaceae</taxon>
        <taxon>Polarella</taxon>
    </lineage>
</organism>
<dbReference type="EMBL" id="CAJNNV010031053">
    <property type="protein sequence ID" value="CAE8634548.1"/>
    <property type="molecule type" value="Genomic_DNA"/>
</dbReference>
<dbReference type="Pfam" id="PF25539">
    <property type="entry name" value="Bestrophin_2"/>
    <property type="match status" value="1"/>
</dbReference>
<keyword evidence="4 8" id="KW-0812">Transmembrane</keyword>
<keyword evidence="7 8" id="KW-0472">Membrane</keyword>
<feature type="transmembrane region" description="Helical" evidence="8">
    <location>
        <begin position="440"/>
        <end position="463"/>
    </location>
</feature>
<evidence type="ECO:0000256" key="2">
    <source>
        <dbReference type="ARBA" id="ARBA00022448"/>
    </source>
</evidence>
<dbReference type="AlphaFoldDB" id="A0A813H9C6"/>
<evidence type="ECO:0008006" key="11">
    <source>
        <dbReference type="Google" id="ProtNLM"/>
    </source>
</evidence>
<keyword evidence="3" id="KW-1003">Cell membrane</keyword>
<dbReference type="OrthoDB" id="1368at2759"/>
<evidence type="ECO:0000313" key="10">
    <source>
        <dbReference type="Proteomes" id="UP000654075"/>
    </source>
</evidence>
<evidence type="ECO:0000256" key="5">
    <source>
        <dbReference type="ARBA" id="ARBA00022989"/>
    </source>
</evidence>
<dbReference type="GO" id="GO:0005886">
    <property type="term" value="C:plasma membrane"/>
    <property type="evidence" value="ECO:0007669"/>
    <property type="project" value="UniProtKB-SubCell"/>
</dbReference>
<keyword evidence="10" id="KW-1185">Reference proteome</keyword>
<feature type="transmembrane region" description="Helical" evidence="8">
    <location>
        <begin position="413"/>
        <end position="434"/>
    </location>
</feature>
<comment type="subcellular location">
    <subcellularLocation>
        <location evidence="1">Cell membrane</location>
        <topology evidence="1">Multi-pass membrane protein</topology>
    </subcellularLocation>
</comment>
<keyword evidence="2" id="KW-0813">Transport</keyword>
<evidence type="ECO:0000256" key="8">
    <source>
        <dbReference type="SAM" id="Phobius"/>
    </source>
</evidence>
<dbReference type="PANTHER" id="PTHR33281:SF19">
    <property type="entry name" value="VOLTAGE-DEPENDENT ANION CHANNEL-FORMING PROTEIN YNEE"/>
    <property type="match status" value="1"/>
</dbReference>
<feature type="non-terminal residue" evidence="9">
    <location>
        <position position="1"/>
    </location>
</feature>
<evidence type="ECO:0000256" key="4">
    <source>
        <dbReference type="ARBA" id="ARBA00022692"/>
    </source>
</evidence>
<gene>
    <name evidence="9" type="ORF">PGLA1383_LOCUS50191</name>
</gene>
<feature type="transmembrane region" description="Helical" evidence="8">
    <location>
        <begin position="253"/>
        <end position="270"/>
    </location>
</feature>
<accession>A0A813H9C6</accession>
<evidence type="ECO:0000313" key="9">
    <source>
        <dbReference type="EMBL" id="CAE8634548.1"/>
    </source>
</evidence>
<dbReference type="InterPro" id="IPR044669">
    <property type="entry name" value="YneE/VCCN1/2-like"/>
</dbReference>
<keyword evidence="6" id="KW-0406">Ion transport</keyword>
<feature type="transmembrane region" description="Helical" evidence="8">
    <location>
        <begin position="213"/>
        <end position="233"/>
    </location>
</feature>
<evidence type="ECO:0000256" key="7">
    <source>
        <dbReference type="ARBA" id="ARBA00023136"/>
    </source>
</evidence>
<evidence type="ECO:0000256" key="1">
    <source>
        <dbReference type="ARBA" id="ARBA00004651"/>
    </source>
</evidence>
<dbReference type="GO" id="GO:0005254">
    <property type="term" value="F:chloride channel activity"/>
    <property type="evidence" value="ECO:0007669"/>
    <property type="project" value="InterPro"/>
</dbReference>
<keyword evidence="5 8" id="KW-1133">Transmembrane helix</keyword>
<name>A0A813H9C6_POLGL</name>